<feature type="chain" id="PRO_5031531331" evidence="1">
    <location>
        <begin position="22"/>
        <end position="123"/>
    </location>
</feature>
<organism evidence="2 3">
    <name type="scientific">Rhizobium soli</name>
    <dbReference type="NCBI Taxonomy" id="424798"/>
    <lineage>
        <taxon>Bacteria</taxon>
        <taxon>Pseudomonadati</taxon>
        <taxon>Pseudomonadota</taxon>
        <taxon>Alphaproteobacteria</taxon>
        <taxon>Hyphomicrobiales</taxon>
        <taxon>Rhizobiaceae</taxon>
        <taxon>Rhizobium/Agrobacterium group</taxon>
        <taxon>Rhizobium</taxon>
    </lineage>
</organism>
<name>A0A7X0JJ72_9HYPH</name>
<gene>
    <name evidence="2" type="ORF">F4695_000984</name>
</gene>
<comment type="caution">
    <text evidence="2">The sequence shown here is derived from an EMBL/GenBank/DDBJ whole genome shotgun (WGS) entry which is preliminary data.</text>
</comment>
<feature type="signal peptide" evidence="1">
    <location>
        <begin position="1"/>
        <end position="21"/>
    </location>
</feature>
<evidence type="ECO:0000313" key="2">
    <source>
        <dbReference type="EMBL" id="MBB6507652.1"/>
    </source>
</evidence>
<proteinExistence type="predicted"/>
<reference evidence="2 3" key="1">
    <citation type="submission" date="2020-08" db="EMBL/GenBank/DDBJ databases">
        <title>The Agave Microbiome: Exploring the role of microbial communities in plant adaptations to desert environments.</title>
        <authorList>
            <person name="Partida-Martinez L.P."/>
        </authorList>
    </citation>
    <scope>NUCLEOTIDE SEQUENCE [LARGE SCALE GENOMIC DNA]</scope>
    <source>
        <strain evidence="2 3">AS3.12</strain>
    </source>
</reference>
<keyword evidence="3" id="KW-1185">Reference proteome</keyword>
<sequence>MKRTVLAAVLLGAAFIAPAQAQTVKAGAYTVEGTNLDGSAYDGTATIKLTSETTCAIVWKTGSGKKATSNGICMLYENAFAAGYVLDGEVGLVVYEVRDDGVLEGAWTISGQDGSGTETLTPR</sequence>
<dbReference type="EMBL" id="JACHBU010000002">
    <property type="protein sequence ID" value="MBB6507652.1"/>
    <property type="molecule type" value="Genomic_DNA"/>
</dbReference>
<dbReference type="RefSeq" id="WP_062453741.1">
    <property type="nucleotide sequence ID" value="NZ_JACHBU010000002.1"/>
</dbReference>
<evidence type="ECO:0000256" key="1">
    <source>
        <dbReference type="SAM" id="SignalP"/>
    </source>
</evidence>
<keyword evidence="1" id="KW-0732">Signal</keyword>
<dbReference type="AlphaFoldDB" id="A0A7X0JJ72"/>
<dbReference type="Proteomes" id="UP000585437">
    <property type="component" value="Unassembled WGS sequence"/>
</dbReference>
<accession>A0A7X0JJ72</accession>
<protein>
    <submittedName>
        <fullName evidence="2">Uncharacterized protein</fullName>
    </submittedName>
</protein>
<evidence type="ECO:0000313" key="3">
    <source>
        <dbReference type="Proteomes" id="UP000585437"/>
    </source>
</evidence>